<keyword evidence="2" id="KW-0614">Plasmid</keyword>
<dbReference type="AlphaFoldDB" id="A0A809T2I9"/>
<name>A0A809T2I9_KLEPN</name>
<evidence type="ECO:0000259" key="1">
    <source>
        <dbReference type="Pfam" id="PF16875"/>
    </source>
</evidence>
<evidence type="ECO:0000313" key="2">
    <source>
        <dbReference type="EMBL" id="BBV27537.1"/>
    </source>
</evidence>
<sequence>MVSKYCRLSSPRSDLIIKTHPHAEIIWWGSALKHFSPDDCASLERPVANGRLDIDTPLTLMAENALGLFSSPGLEGHRNGLDSSPVFYTVDVEHTENTLRLTSEDSVAGLRLVSELVMTPSGILKVRHALTNLREGTGR</sequence>
<protein>
    <recommendedName>
        <fullName evidence="1">Glycosyl hydrolase family 36 N-terminal domain-containing protein</fullName>
    </recommendedName>
</protein>
<dbReference type="EMBL" id="LC521851">
    <property type="protein sequence ID" value="BBV27537.1"/>
    <property type="molecule type" value="Genomic_DNA"/>
</dbReference>
<accession>A0A809T2I9</accession>
<proteinExistence type="predicted"/>
<dbReference type="InterPro" id="IPR031704">
    <property type="entry name" value="Glyco_hydro_36_N"/>
</dbReference>
<feature type="domain" description="Glycosyl hydrolase family 36 N-terminal" evidence="1">
    <location>
        <begin position="23"/>
        <end position="135"/>
    </location>
</feature>
<reference evidence="2" key="1">
    <citation type="submission" date="2020-01" db="EMBL/GenBank/DDBJ databases">
        <title>Genotype-dependent distribution of carbapenemase genes among Enterobacteriaceae in Thailand.</title>
        <authorList>
            <person name="Takeuchi D."/>
            <person name="Abe R."/>
            <person name="Sakamoto N."/>
            <person name="Sugawara Y."/>
            <person name="Akeda Y."/>
            <person name="Hamada S."/>
        </authorList>
    </citation>
    <scope>NUCLEOTIDE SEQUENCE</scope>
    <source>
        <strain evidence="2">KP164</strain>
        <plasmid evidence="2">pKP164_NDM1</plasmid>
    </source>
</reference>
<geneLocation type="plasmid" evidence="2">
    <name>pKP164_NDM1</name>
</geneLocation>
<organism evidence="2">
    <name type="scientific">Klebsiella pneumoniae</name>
    <dbReference type="NCBI Taxonomy" id="573"/>
    <lineage>
        <taxon>Bacteria</taxon>
        <taxon>Pseudomonadati</taxon>
        <taxon>Pseudomonadota</taxon>
        <taxon>Gammaproteobacteria</taxon>
        <taxon>Enterobacterales</taxon>
        <taxon>Enterobacteriaceae</taxon>
        <taxon>Klebsiella/Raoultella group</taxon>
        <taxon>Klebsiella</taxon>
        <taxon>Klebsiella pneumoniae complex</taxon>
    </lineage>
</organism>
<dbReference type="Pfam" id="PF16875">
    <property type="entry name" value="Glyco_hydro_36N"/>
    <property type="match status" value="1"/>
</dbReference>